<accession>A0ABX1TJ31</accession>
<evidence type="ECO:0000313" key="3">
    <source>
        <dbReference type="Proteomes" id="UP000760480"/>
    </source>
</evidence>
<name>A0ABX1TJ31_9GAMM</name>
<evidence type="ECO:0008006" key="4">
    <source>
        <dbReference type="Google" id="ProtNLM"/>
    </source>
</evidence>
<evidence type="ECO:0000313" key="2">
    <source>
        <dbReference type="EMBL" id="NMQ18707.1"/>
    </source>
</evidence>
<gene>
    <name evidence="2" type="ORF">E4P82_05510</name>
</gene>
<sequence length="129" mass="14116">MPSTTLRFSARAHGCVAGLLLLIPLLLGADDYLREIEEEAKRQAPSLVIDPSPPAPGTTAVGDTTTDRLAAGLDQVAFEQALRENLPGTYAFYQQLGPDQRKQVYETYRSDNRFASISEQVARLLSGKH</sequence>
<evidence type="ECO:0000256" key="1">
    <source>
        <dbReference type="SAM" id="MobiDB-lite"/>
    </source>
</evidence>
<dbReference type="Proteomes" id="UP000760480">
    <property type="component" value="Unassembled WGS sequence"/>
</dbReference>
<dbReference type="EMBL" id="SPMZ01000016">
    <property type="protein sequence ID" value="NMQ18707.1"/>
    <property type="molecule type" value="Genomic_DNA"/>
</dbReference>
<comment type="caution">
    <text evidence="2">The sequence shown here is derived from an EMBL/GenBank/DDBJ whole genome shotgun (WGS) entry which is preliminary data.</text>
</comment>
<dbReference type="RefSeq" id="WP_169247967.1">
    <property type="nucleotide sequence ID" value="NZ_SPMZ01000016.1"/>
</dbReference>
<proteinExistence type="predicted"/>
<feature type="region of interest" description="Disordered" evidence="1">
    <location>
        <begin position="43"/>
        <end position="62"/>
    </location>
</feature>
<reference evidence="2 3" key="1">
    <citation type="submission" date="2019-03" db="EMBL/GenBank/DDBJ databases">
        <title>Metabolic reconstructions from genomes of highly enriched 'Candidatus Accumulibacter' and 'Candidatus Competibacter' bioreactor populations.</title>
        <authorList>
            <person name="Annavajhala M.K."/>
            <person name="Welles L."/>
            <person name="Abbas B."/>
            <person name="Sorokin D."/>
            <person name="Park H."/>
            <person name="Van Loosdrecht M."/>
            <person name="Chandran K."/>
        </authorList>
    </citation>
    <scope>NUCLEOTIDE SEQUENCE [LARGE SCALE GENOMIC DNA]</scope>
    <source>
        <strain evidence="2 3">SBR_G</strain>
    </source>
</reference>
<keyword evidence="3" id="KW-1185">Reference proteome</keyword>
<organism evidence="2 3">
    <name type="scientific">Candidatus Competibacter phosphatis</name>
    <dbReference type="NCBI Taxonomy" id="221280"/>
    <lineage>
        <taxon>Bacteria</taxon>
        <taxon>Pseudomonadati</taxon>
        <taxon>Pseudomonadota</taxon>
        <taxon>Gammaproteobacteria</taxon>
        <taxon>Candidatus Competibacteraceae</taxon>
        <taxon>Candidatus Competibacter</taxon>
    </lineage>
</organism>
<protein>
    <recommendedName>
        <fullName evidence="4">DUF4168 domain-containing protein</fullName>
    </recommendedName>
</protein>